<dbReference type="EMBL" id="JABSTQ010009217">
    <property type="protein sequence ID" value="KAG0431522.1"/>
    <property type="molecule type" value="Genomic_DNA"/>
</dbReference>
<keyword evidence="2" id="KW-1185">Reference proteome</keyword>
<proteinExistence type="predicted"/>
<gene>
    <name evidence="1" type="ORF">HPB47_021717</name>
</gene>
<comment type="caution">
    <text evidence="1">The sequence shown here is derived from an EMBL/GenBank/DDBJ whole genome shotgun (WGS) entry which is preliminary data.</text>
</comment>
<sequence>MSPPLTCGVCGASVSADGRFMTCADCHSALHLGQCAGIAEATFTTMGASKREKWRCKTCRSKDSRAGSGNGDVTFQEDPNSFSAQLASVNEKLDRLLCLKESVDTLLTLPEKVDALLALKPTVDWLRTTVQDVEDSVKFLSAQYDSVIAEAKAQKEATEGMGGEIGALQATVREQANTILQLKAELNDRDQQHRLPNMEIQGVPFTPKENLGKVLCDLASKICLPQFRTSDVLSIRRLPNKKDKPDGVPPLLVSFASVDLKEQWMGCRGRLRDLNRDGALSKLFFNDNLTRANQTSYIKRLERTEAASASSFGLQLWGAAGWSGSVAMTPLRNVSLPSLCFTGQLKIRTQSQEGVVVVVVVVIACCLPCNFL</sequence>
<protein>
    <submittedName>
        <fullName evidence="1">Uncharacterized protein</fullName>
    </submittedName>
</protein>
<dbReference type="Proteomes" id="UP000805193">
    <property type="component" value="Unassembled WGS sequence"/>
</dbReference>
<evidence type="ECO:0000313" key="1">
    <source>
        <dbReference type="EMBL" id="KAG0431522.1"/>
    </source>
</evidence>
<reference evidence="1 2" key="1">
    <citation type="journal article" date="2020" name="Cell">
        <title>Large-Scale Comparative Analyses of Tick Genomes Elucidate Their Genetic Diversity and Vector Capacities.</title>
        <authorList>
            <consortium name="Tick Genome and Microbiome Consortium (TIGMIC)"/>
            <person name="Jia N."/>
            <person name="Wang J."/>
            <person name="Shi W."/>
            <person name="Du L."/>
            <person name="Sun Y."/>
            <person name="Zhan W."/>
            <person name="Jiang J.F."/>
            <person name="Wang Q."/>
            <person name="Zhang B."/>
            <person name="Ji P."/>
            <person name="Bell-Sakyi L."/>
            <person name="Cui X.M."/>
            <person name="Yuan T.T."/>
            <person name="Jiang B.G."/>
            <person name="Yang W.F."/>
            <person name="Lam T.T."/>
            <person name="Chang Q.C."/>
            <person name="Ding S.J."/>
            <person name="Wang X.J."/>
            <person name="Zhu J.G."/>
            <person name="Ruan X.D."/>
            <person name="Zhao L."/>
            <person name="Wei J.T."/>
            <person name="Ye R.Z."/>
            <person name="Que T.C."/>
            <person name="Du C.H."/>
            <person name="Zhou Y.H."/>
            <person name="Cheng J.X."/>
            <person name="Dai P.F."/>
            <person name="Guo W.B."/>
            <person name="Han X.H."/>
            <person name="Huang E.J."/>
            <person name="Li L.F."/>
            <person name="Wei W."/>
            <person name="Gao Y.C."/>
            <person name="Liu J.Z."/>
            <person name="Shao H.Z."/>
            <person name="Wang X."/>
            <person name="Wang C.C."/>
            <person name="Yang T.C."/>
            <person name="Huo Q.B."/>
            <person name="Li W."/>
            <person name="Chen H.Y."/>
            <person name="Chen S.E."/>
            <person name="Zhou L.G."/>
            <person name="Ni X.B."/>
            <person name="Tian J.H."/>
            <person name="Sheng Y."/>
            <person name="Liu T."/>
            <person name="Pan Y.S."/>
            <person name="Xia L.Y."/>
            <person name="Li J."/>
            <person name="Zhao F."/>
            <person name="Cao W.C."/>
        </authorList>
    </citation>
    <scope>NUCLEOTIDE SEQUENCE [LARGE SCALE GENOMIC DNA]</scope>
    <source>
        <strain evidence="1">Iper-2018</strain>
    </source>
</reference>
<organism evidence="1 2">
    <name type="scientific">Ixodes persulcatus</name>
    <name type="common">Taiga tick</name>
    <dbReference type="NCBI Taxonomy" id="34615"/>
    <lineage>
        <taxon>Eukaryota</taxon>
        <taxon>Metazoa</taxon>
        <taxon>Ecdysozoa</taxon>
        <taxon>Arthropoda</taxon>
        <taxon>Chelicerata</taxon>
        <taxon>Arachnida</taxon>
        <taxon>Acari</taxon>
        <taxon>Parasitiformes</taxon>
        <taxon>Ixodida</taxon>
        <taxon>Ixodoidea</taxon>
        <taxon>Ixodidae</taxon>
        <taxon>Ixodinae</taxon>
        <taxon>Ixodes</taxon>
    </lineage>
</organism>
<name>A0AC60QBT9_IXOPE</name>
<accession>A0AC60QBT9</accession>
<evidence type="ECO:0000313" key="2">
    <source>
        <dbReference type="Proteomes" id="UP000805193"/>
    </source>
</evidence>